<dbReference type="InterPro" id="IPR036047">
    <property type="entry name" value="F-box-like_dom_sf"/>
</dbReference>
<reference evidence="2" key="1">
    <citation type="submission" date="2023-03" db="EMBL/GenBank/DDBJ databases">
        <title>Massive genome expansion in bonnet fungi (Mycena s.s.) driven by repeated elements and novel gene families across ecological guilds.</title>
        <authorList>
            <consortium name="Lawrence Berkeley National Laboratory"/>
            <person name="Harder C.B."/>
            <person name="Miyauchi S."/>
            <person name="Viragh M."/>
            <person name="Kuo A."/>
            <person name="Thoen E."/>
            <person name="Andreopoulos B."/>
            <person name="Lu D."/>
            <person name="Skrede I."/>
            <person name="Drula E."/>
            <person name="Henrissat B."/>
            <person name="Morin E."/>
            <person name="Kohler A."/>
            <person name="Barry K."/>
            <person name="LaButti K."/>
            <person name="Morin E."/>
            <person name="Salamov A."/>
            <person name="Lipzen A."/>
            <person name="Mereny Z."/>
            <person name="Hegedus B."/>
            <person name="Baldrian P."/>
            <person name="Stursova M."/>
            <person name="Weitz H."/>
            <person name="Taylor A."/>
            <person name="Grigoriev I.V."/>
            <person name="Nagy L.G."/>
            <person name="Martin F."/>
            <person name="Kauserud H."/>
        </authorList>
    </citation>
    <scope>NUCLEOTIDE SEQUENCE</scope>
    <source>
        <strain evidence="2">CBHHK002</strain>
    </source>
</reference>
<sequence length="279" mass="31273">MNPAGSSSCHSCSPRFTSPFLPNPSQIAELQNILRSNSLPPELSSIQTTISATPTELERYDWAINSVQNELNRLSSERRTLASYTDGCLSTLSPIRRIPVEVLVEIFDLCVPEGRYQLSEDTTPEVEVDRLSGRHLLQLAQVCSLWHHTAMRTPKLWSTMAVDTSVWNRCTISTDTLLSLLESSLNRGKDHPLTMEVGVLHCDPHAQSVLALLVKHAPRWQDVYFCSDVASSHLAGARGHLGRLEKLNLSTSWKNLDVFRDAPRLRQFTFDGRVDDLPD</sequence>
<feature type="domain" description="F-box" evidence="1">
    <location>
        <begin position="96"/>
        <end position="160"/>
    </location>
</feature>
<evidence type="ECO:0000313" key="3">
    <source>
        <dbReference type="Proteomes" id="UP001218218"/>
    </source>
</evidence>
<dbReference type="AlphaFoldDB" id="A0AAD6Z237"/>
<organism evidence="2 3">
    <name type="scientific">Mycena albidolilacea</name>
    <dbReference type="NCBI Taxonomy" id="1033008"/>
    <lineage>
        <taxon>Eukaryota</taxon>
        <taxon>Fungi</taxon>
        <taxon>Dikarya</taxon>
        <taxon>Basidiomycota</taxon>
        <taxon>Agaricomycotina</taxon>
        <taxon>Agaricomycetes</taxon>
        <taxon>Agaricomycetidae</taxon>
        <taxon>Agaricales</taxon>
        <taxon>Marasmiineae</taxon>
        <taxon>Mycenaceae</taxon>
        <taxon>Mycena</taxon>
    </lineage>
</organism>
<evidence type="ECO:0000313" key="2">
    <source>
        <dbReference type="EMBL" id="KAJ7303621.1"/>
    </source>
</evidence>
<dbReference type="InterPro" id="IPR001810">
    <property type="entry name" value="F-box_dom"/>
</dbReference>
<accession>A0AAD6Z237</accession>
<dbReference type="Pfam" id="PF12937">
    <property type="entry name" value="F-box-like"/>
    <property type="match status" value="1"/>
</dbReference>
<gene>
    <name evidence="2" type="ORF">DFH08DRAFT_758906</name>
</gene>
<feature type="non-terminal residue" evidence="2">
    <location>
        <position position="1"/>
    </location>
</feature>
<keyword evidence="3" id="KW-1185">Reference proteome</keyword>
<dbReference type="Gene3D" id="1.20.1280.50">
    <property type="match status" value="1"/>
</dbReference>
<proteinExistence type="predicted"/>
<name>A0AAD6Z237_9AGAR</name>
<protein>
    <recommendedName>
        <fullName evidence="1">F-box domain-containing protein</fullName>
    </recommendedName>
</protein>
<comment type="caution">
    <text evidence="2">The sequence shown here is derived from an EMBL/GenBank/DDBJ whole genome shotgun (WGS) entry which is preliminary data.</text>
</comment>
<evidence type="ECO:0000259" key="1">
    <source>
        <dbReference type="Pfam" id="PF12937"/>
    </source>
</evidence>
<dbReference type="SUPFAM" id="SSF81383">
    <property type="entry name" value="F-box domain"/>
    <property type="match status" value="1"/>
</dbReference>
<dbReference type="EMBL" id="JARIHO010000104">
    <property type="protein sequence ID" value="KAJ7303621.1"/>
    <property type="molecule type" value="Genomic_DNA"/>
</dbReference>
<dbReference type="Proteomes" id="UP001218218">
    <property type="component" value="Unassembled WGS sequence"/>
</dbReference>